<sequence length="230" mass="24782">MRTSAVVSGGLALLLLVLVEAGWPPLLDADRAIDGALHRHALAHPGLTHLNRVLTDWVWDPWTLRLLALVVAVLLVRAGWRRLALWLGAACLLAAGVQQGLKALVDRPRPVWRDPVDSASYAAFPSGHAMTAMVVLGLLLWVFSLVGREPWRGWGTAAGVAVVSVLGVGWTRLYLGVHWPSDVLAGWLLGWCCVVAAIETYRWSLVRRPLPPRAPLPGPGRSPAGKPGGE</sequence>
<evidence type="ECO:0000259" key="2">
    <source>
        <dbReference type="SMART" id="SM00014"/>
    </source>
</evidence>
<dbReference type="RefSeq" id="WP_189977680.1">
    <property type="nucleotide sequence ID" value="NZ_BMUL01000007.1"/>
</dbReference>
<dbReference type="Gene3D" id="1.20.144.10">
    <property type="entry name" value="Phosphatidic acid phosphatase type 2/haloperoxidase"/>
    <property type="match status" value="2"/>
</dbReference>
<feature type="transmembrane region" description="Helical" evidence="1">
    <location>
        <begin position="153"/>
        <end position="171"/>
    </location>
</feature>
<keyword evidence="1" id="KW-0812">Transmembrane</keyword>
<dbReference type="AlphaFoldDB" id="A0A918T2T0"/>
<reference evidence="3" key="2">
    <citation type="submission" date="2020-09" db="EMBL/GenBank/DDBJ databases">
        <authorList>
            <person name="Sun Q."/>
            <person name="Ohkuma M."/>
        </authorList>
    </citation>
    <scope>NUCLEOTIDE SEQUENCE</scope>
    <source>
        <strain evidence="3">JCM 4518</strain>
    </source>
</reference>
<evidence type="ECO:0000313" key="4">
    <source>
        <dbReference type="Proteomes" id="UP000644020"/>
    </source>
</evidence>
<name>A0A918T2T0_9ACTN</name>
<organism evidence="3 4">
    <name type="scientific">Streptomyces termitum</name>
    <dbReference type="NCBI Taxonomy" id="67368"/>
    <lineage>
        <taxon>Bacteria</taxon>
        <taxon>Bacillati</taxon>
        <taxon>Actinomycetota</taxon>
        <taxon>Actinomycetes</taxon>
        <taxon>Kitasatosporales</taxon>
        <taxon>Streptomycetaceae</taxon>
        <taxon>Streptomyces</taxon>
    </lineage>
</organism>
<feature type="transmembrane region" description="Helical" evidence="1">
    <location>
        <begin position="83"/>
        <end position="101"/>
    </location>
</feature>
<dbReference type="EMBL" id="BMUL01000007">
    <property type="protein sequence ID" value="GHA85681.1"/>
    <property type="molecule type" value="Genomic_DNA"/>
</dbReference>
<evidence type="ECO:0000313" key="3">
    <source>
        <dbReference type="EMBL" id="GHA85681.1"/>
    </source>
</evidence>
<feature type="transmembrane region" description="Helical" evidence="1">
    <location>
        <begin position="121"/>
        <end position="146"/>
    </location>
</feature>
<dbReference type="InterPro" id="IPR036938">
    <property type="entry name" value="PAP2/HPO_sf"/>
</dbReference>
<dbReference type="Pfam" id="PF01569">
    <property type="entry name" value="PAP2"/>
    <property type="match status" value="1"/>
</dbReference>
<feature type="transmembrane region" description="Helical" evidence="1">
    <location>
        <begin position="57"/>
        <end position="76"/>
    </location>
</feature>
<gene>
    <name evidence="3" type="ORF">GCM10010305_31920</name>
</gene>
<accession>A0A918T2T0</accession>
<evidence type="ECO:0000256" key="1">
    <source>
        <dbReference type="SAM" id="Phobius"/>
    </source>
</evidence>
<dbReference type="SMART" id="SM00014">
    <property type="entry name" value="acidPPc"/>
    <property type="match status" value="1"/>
</dbReference>
<dbReference type="InterPro" id="IPR000326">
    <property type="entry name" value="PAP2/HPO"/>
</dbReference>
<keyword evidence="1" id="KW-0472">Membrane</keyword>
<reference evidence="3" key="1">
    <citation type="journal article" date="2014" name="Int. J. Syst. Evol. Microbiol.">
        <title>Complete genome sequence of Corynebacterium casei LMG S-19264T (=DSM 44701T), isolated from a smear-ripened cheese.</title>
        <authorList>
            <consortium name="US DOE Joint Genome Institute (JGI-PGF)"/>
            <person name="Walter F."/>
            <person name="Albersmeier A."/>
            <person name="Kalinowski J."/>
            <person name="Ruckert C."/>
        </authorList>
    </citation>
    <scope>NUCLEOTIDE SEQUENCE</scope>
    <source>
        <strain evidence="3">JCM 4518</strain>
    </source>
</reference>
<dbReference type="CDD" id="cd03392">
    <property type="entry name" value="PAP2_like_2"/>
    <property type="match status" value="1"/>
</dbReference>
<dbReference type="PANTHER" id="PTHR14969:SF13">
    <property type="entry name" value="AT30094P"/>
    <property type="match status" value="1"/>
</dbReference>
<dbReference type="PANTHER" id="PTHR14969">
    <property type="entry name" value="SPHINGOSINE-1-PHOSPHATE PHOSPHOHYDROLASE"/>
    <property type="match status" value="1"/>
</dbReference>
<keyword evidence="4" id="KW-1185">Reference proteome</keyword>
<dbReference type="Proteomes" id="UP000644020">
    <property type="component" value="Unassembled WGS sequence"/>
</dbReference>
<dbReference type="SUPFAM" id="SSF48317">
    <property type="entry name" value="Acid phosphatase/Vanadium-dependent haloperoxidase"/>
    <property type="match status" value="1"/>
</dbReference>
<keyword evidence="1" id="KW-1133">Transmembrane helix</keyword>
<comment type="caution">
    <text evidence="3">The sequence shown here is derived from an EMBL/GenBank/DDBJ whole genome shotgun (WGS) entry which is preliminary data.</text>
</comment>
<feature type="transmembrane region" description="Helical" evidence="1">
    <location>
        <begin position="183"/>
        <end position="203"/>
    </location>
</feature>
<proteinExistence type="predicted"/>
<feature type="domain" description="Phosphatidic acid phosphatase type 2/haloperoxidase" evidence="2">
    <location>
        <begin position="81"/>
        <end position="198"/>
    </location>
</feature>
<protein>
    <submittedName>
        <fullName evidence="3">Phosphatase PAP2 family protein</fullName>
    </submittedName>
</protein>